<dbReference type="SUPFAM" id="SSF53041">
    <property type="entry name" value="Resolvase-like"/>
    <property type="match status" value="1"/>
</dbReference>
<sequence length="227" mass="26097">MVRYRKRHPNWYRFMIIRAYLRASTKQQDANRARQQLTSFAADHGVRITTFYVENESGTRIDRPELDRLIAESHKGEILLCEAVDRLSRHDQEEWLRLRGKIDNAGLRIVSTDMPLTWAALADHSHADPMIQWMQSSMSTMMLDVMAAFARRDYERRRHVQGQGIEKAKAAGKYKGRAVDPVLHERIRSLVGNLSIRKVASILNCSPSTVFNVKRTMEVTVKSDSGS</sequence>
<organism evidence="7 8">
    <name type="scientific">Pseudomonas amygdali pv. ulmi</name>
    <dbReference type="NCBI Taxonomy" id="251720"/>
    <lineage>
        <taxon>Bacteria</taxon>
        <taxon>Pseudomonadati</taxon>
        <taxon>Pseudomonadota</taxon>
        <taxon>Gammaproteobacteria</taxon>
        <taxon>Pseudomonadales</taxon>
        <taxon>Pseudomonadaceae</taxon>
        <taxon>Pseudomonas</taxon>
        <taxon>Pseudomonas amygdali</taxon>
    </lineage>
</organism>
<dbReference type="Pfam" id="PF00239">
    <property type="entry name" value="Resolvase"/>
    <property type="match status" value="1"/>
</dbReference>
<dbReference type="GO" id="GO:0003677">
    <property type="term" value="F:DNA binding"/>
    <property type="evidence" value="ECO:0007669"/>
    <property type="project" value="UniProtKB-KW"/>
</dbReference>
<dbReference type="SMART" id="SM00857">
    <property type="entry name" value="Resolvase"/>
    <property type="match status" value="1"/>
</dbReference>
<feature type="domain" description="Resolvase/invertase-type recombinase catalytic" evidence="6">
    <location>
        <begin position="16"/>
        <end position="172"/>
    </location>
</feature>
<evidence type="ECO:0000313" key="7">
    <source>
        <dbReference type="EMBL" id="KPZ12420.1"/>
    </source>
</evidence>
<keyword evidence="2" id="KW-0238">DNA-binding</keyword>
<evidence type="ECO:0000259" key="6">
    <source>
        <dbReference type="PROSITE" id="PS51736"/>
    </source>
</evidence>
<keyword evidence="3" id="KW-0233">DNA recombination</keyword>
<dbReference type="GO" id="GO:0000150">
    <property type="term" value="F:DNA strand exchange activity"/>
    <property type="evidence" value="ECO:0007669"/>
    <property type="project" value="InterPro"/>
</dbReference>
<name>A0A0Q0CTI1_PSEA0</name>
<comment type="caution">
    <text evidence="7">The sequence shown here is derived from an EMBL/GenBank/DDBJ whole genome shotgun (WGS) entry which is preliminary data.</text>
</comment>
<dbReference type="PANTHER" id="PTHR30461">
    <property type="entry name" value="DNA-INVERTASE FROM LAMBDOID PROPHAGE"/>
    <property type="match status" value="1"/>
</dbReference>
<dbReference type="PANTHER" id="PTHR30461:SF25">
    <property type="entry name" value="RESOLVASE-RELATED"/>
    <property type="match status" value="1"/>
</dbReference>
<protein>
    <submittedName>
        <fullName evidence="7">Tn3 family transposase</fullName>
    </submittedName>
</protein>
<dbReference type="InterPro" id="IPR036162">
    <property type="entry name" value="Resolvase-like_N_sf"/>
</dbReference>
<gene>
    <name evidence="7" type="ORF">ALO41_200166</name>
</gene>
<evidence type="ECO:0000256" key="1">
    <source>
        <dbReference type="ARBA" id="ARBA00022908"/>
    </source>
</evidence>
<dbReference type="PATRIC" id="fig|251720.4.peg.1926"/>
<dbReference type="Gene3D" id="3.40.50.1390">
    <property type="entry name" value="Resolvase, N-terminal catalytic domain"/>
    <property type="match status" value="1"/>
</dbReference>
<dbReference type="PROSITE" id="PS00398">
    <property type="entry name" value="RECOMBINASES_2"/>
    <property type="match status" value="1"/>
</dbReference>
<dbReference type="GO" id="GO:0015074">
    <property type="term" value="P:DNA integration"/>
    <property type="evidence" value="ECO:0007669"/>
    <property type="project" value="UniProtKB-KW"/>
</dbReference>
<keyword evidence="1" id="KW-0229">DNA integration</keyword>
<reference evidence="7 8" key="1">
    <citation type="submission" date="2015-09" db="EMBL/GenBank/DDBJ databases">
        <title>Genome announcement of multiple Pseudomonas syringae strains.</title>
        <authorList>
            <person name="Thakur S."/>
            <person name="Wang P.W."/>
            <person name="Gong Y."/>
            <person name="Weir B.S."/>
            <person name="Guttman D.S."/>
        </authorList>
    </citation>
    <scope>NUCLEOTIDE SEQUENCE [LARGE SCALE GENOMIC DNA]</scope>
    <source>
        <strain evidence="7 8">ICMP3962</strain>
    </source>
</reference>
<proteinExistence type="predicted"/>
<evidence type="ECO:0000256" key="3">
    <source>
        <dbReference type="ARBA" id="ARBA00023172"/>
    </source>
</evidence>
<dbReference type="PROSITE" id="PS51736">
    <property type="entry name" value="RECOMBINASES_3"/>
    <property type="match status" value="1"/>
</dbReference>
<evidence type="ECO:0000256" key="4">
    <source>
        <dbReference type="PIRSR" id="PIRSR606118-50"/>
    </source>
</evidence>
<evidence type="ECO:0000256" key="2">
    <source>
        <dbReference type="ARBA" id="ARBA00023125"/>
    </source>
</evidence>
<evidence type="ECO:0000313" key="8">
    <source>
        <dbReference type="Proteomes" id="UP000050266"/>
    </source>
</evidence>
<evidence type="ECO:0000256" key="5">
    <source>
        <dbReference type="PROSITE-ProRule" id="PRU10137"/>
    </source>
</evidence>
<dbReference type="AlphaFoldDB" id="A0A0Q0CTI1"/>
<dbReference type="EMBL" id="LJRQ01000195">
    <property type="protein sequence ID" value="KPZ12420.1"/>
    <property type="molecule type" value="Genomic_DNA"/>
</dbReference>
<feature type="active site" description="O-(5'-phospho-DNA)-serine intermediate" evidence="4 5">
    <location>
        <position position="24"/>
    </location>
</feature>
<dbReference type="InterPro" id="IPR006118">
    <property type="entry name" value="Recombinase_CS"/>
</dbReference>
<dbReference type="PROSITE" id="PS00397">
    <property type="entry name" value="RECOMBINASES_1"/>
    <property type="match status" value="1"/>
</dbReference>
<dbReference type="InterPro" id="IPR050639">
    <property type="entry name" value="SSR_resolvase"/>
</dbReference>
<accession>A0A0Q0CTI1</accession>
<dbReference type="InterPro" id="IPR006119">
    <property type="entry name" value="Resolv_N"/>
</dbReference>
<dbReference type="Proteomes" id="UP000050266">
    <property type="component" value="Unassembled WGS sequence"/>
</dbReference>